<dbReference type="NCBIfam" id="TIGR04183">
    <property type="entry name" value="Por_Secre_tail"/>
    <property type="match status" value="1"/>
</dbReference>
<dbReference type="EMBL" id="FZOQ01000001">
    <property type="protein sequence ID" value="SNS03355.1"/>
    <property type="molecule type" value="Genomic_DNA"/>
</dbReference>
<dbReference type="InterPro" id="IPR026444">
    <property type="entry name" value="Secre_tail"/>
</dbReference>
<organism evidence="3 4">
    <name type="scientific">Pontibacter ummariensis</name>
    <dbReference type="NCBI Taxonomy" id="1610492"/>
    <lineage>
        <taxon>Bacteria</taxon>
        <taxon>Pseudomonadati</taxon>
        <taxon>Bacteroidota</taxon>
        <taxon>Cytophagia</taxon>
        <taxon>Cytophagales</taxon>
        <taxon>Hymenobacteraceae</taxon>
        <taxon>Pontibacter</taxon>
    </lineage>
</organism>
<keyword evidence="4" id="KW-1185">Reference proteome</keyword>
<evidence type="ECO:0000313" key="3">
    <source>
        <dbReference type="EMBL" id="SNS03355.1"/>
    </source>
</evidence>
<feature type="signal peptide" evidence="1">
    <location>
        <begin position="1"/>
        <end position="22"/>
    </location>
</feature>
<evidence type="ECO:0000259" key="2">
    <source>
        <dbReference type="Pfam" id="PF18962"/>
    </source>
</evidence>
<gene>
    <name evidence="3" type="ORF">SAMN06296052_101180</name>
</gene>
<proteinExistence type="predicted"/>
<sequence length="198" mass="21543">MGIFTRVFLITVLISSHLLSFAGTVAGEQVEGVTPTYKGGNTLWKLLPDKVSQLTVSAQNARPAFVKNPDEHTCSKIYASAVSQVFHVVETKASNSVYTNVTLAAFAPGREISPLPSINAYPNPSRGITRLALNLPGNDSYKIRISNTIGKVLRVHEVAPAENAVVELDMRSLPSGIYFYSLVVNDKTVETKRLVLQK</sequence>
<feature type="domain" description="Secretion system C-terminal sorting" evidence="2">
    <location>
        <begin position="121"/>
        <end position="195"/>
    </location>
</feature>
<feature type="chain" id="PRO_5012218443" evidence="1">
    <location>
        <begin position="23"/>
        <end position="198"/>
    </location>
</feature>
<dbReference type="Pfam" id="PF18962">
    <property type="entry name" value="Por_Secre_tail"/>
    <property type="match status" value="1"/>
</dbReference>
<keyword evidence="1" id="KW-0732">Signal</keyword>
<dbReference type="OrthoDB" id="9816167at2"/>
<protein>
    <submittedName>
        <fullName evidence="3">Por secretion system C-terminal sorting domain-containing protein</fullName>
    </submittedName>
</protein>
<dbReference type="Proteomes" id="UP000198432">
    <property type="component" value="Unassembled WGS sequence"/>
</dbReference>
<reference evidence="4" key="1">
    <citation type="submission" date="2017-06" db="EMBL/GenBank/DDBJ databases">
        <authorList>
            <person name="Varghese N."/>
            <person name="Submissions S."/>
        </authorList>
    </citation>
    <scope>NUCLEOTIDE SEQUENCE [LARGE SCALE GENOMIC DNA]</scope>
    <source>
        <strain evidence="4">NKM1</strain>
    </source>
</reference>
<evidence type="ECO:0000313" key="4">
    <source>
        <dbReference type="Proteomes" id="UP000198432"/>
    </source>
</evidence>
<accession>A0A239B630</accession>
<name>A0A239B630_9BACT</name>
<evidence type="ECO:0000256" key="1">
    <source>
        <dbReference type="SAM" id="SignalP"/>
    </source>
</evidence>
<dbReference type="AlphaFoldDB" id="A0A239B630"/>